<feature type="domain" description="CCHC-type" evidence="1">
    <location>
        <begin position="37"/>
        <end position="53"/>
    </location>
</feature>
<dbReference type="InterPro" id="IPR036875">
    <property type="entry name" value="Znf_CCHC_sf"/>
</dbReference>
<dbReference type="SMART" id="SM00343">
    <property type="entry name" value="ZnF_C2HC"/>
    <property type="match status" value="2"/>
</dbReference>
<dbReference type="Gene3D" id="4.10.60.10">
    <property type="entry name" value="Zinc finger, CCHC-type"/>
    <property type="match status" value="1"/>
</dbReference>
<dbReference type="InterPro" id="IPR001878">
    <property type="entry name" value="Znf_CCHC"/>
</dbReference>
<dbReference type="Proteomes" id="UP001642484">
    <property type="component" value="Unassembled WGS sequence"/>
</dbReference>
<organism evidence="2 3">
    <name type="scientific">Durusdinium trenchii</name>
    <dbReference type="NCBI Taxonomy" id="1381693"/>
    <lineage>
        <taxon>Eukaryota</taxon>
        <taxon>Sar</taxon>
        <taxon>Alveolata</taxon>
        <taxon>Dinophyceae</taxon>
        <taxon>Suessiales</taxon>
        <taxon>Symbiodiniaceae</taxon>
        <taxon>Durusdinium</taxon>
    </lineage>
</organism>
<dbReference type="SUPFAM" id="SSF57756">
    <property type="entry name" value="Retrovirus zinc finger-like domains"/>
    <property type="match status" value="1"/>
</dbReference>
<reference evidence="2 3" key="1">
    <citation type="submission" date="2024-02" db="EMBL/GenBank/DDBJ databases">
        <authorList>
            <person name="Chen Y."/>
            <person name="Shah S."/>
            <person name="Dougan E. K."/>
            <person name="Thang M."/>
            <person name="Chan C."/>
        </authorList>
    </citation>
    <scope>NUCLEOTIDE SEQUENCE [LARGE SCALE GENOMIC DNA]</scope>
</reference>
<evidence type="ECO:0000313" key="2">
    <source>
        <dbReference type="EMBL" id="CAK9109126.1"/>
    </source>
</evidence>
<comment type="caution">
    <text evidence="2">The sequence shown here is derived from an EMBL/GenBank/DDBJ whole genome shotgun (WGS) entry which is preliminary data.</text>
</comment>
<evidence type="ECO:0000313" key="3">
    <source>
        <dbReference type="Proteomes" id="UP001642484"/>
    </source>
</evidence>
<feature type="domain" description="CCHC-type" evidence="1">
    <location>
        <begin position="13"/>
        <end position="29"/>
    </location>
</feature>
<sequence>MGRKRGGNEESKLCWHCHGRGHDQKDCKVLLSGASRHCFICNSTEHLSSDCPEKVHSSPPPWVQEVRVAAPPRPTPTEAPSCSPRLSVVITTSPVPSHPSTMMIEAVIASFQRVKGLAECPLIIVCDGFKVVKKTTWKAGKVTEEKAANYEEFKCNLKKLQDAGQLPAGSKLIILQGHNGQAMAVKAALQEVDTPLVCIHQHDLEFTVDFCLEKVLDVLEDEATPVKYVGLPLLVNLHYEAIAFQHHGVKVKVEEYQGLSFMPIIFWYDSTHITSVKHYMSLVFGMEQTYSAGNFVEETFGVRQRNDIMANGMGDGVHAKYGTYHCISMSSDGLRRPLICHLNGVRFLTPQQREALGYPPDPPVEFYPSRTMTNRKQRKVRHILDIVLELADVDMEFSAAVRNILAHMLNDTRLRNSKPTTSCLPKKHSYK</sequence>
<gene>
    <name evidence="2" type="ORF">CCMP2556_LOCUS50812</name>
</gene>
<dbReference type="Pfam" id="PF00098">
    <property type="entry name" value="zf-CCHC"/>
    <property type="match status" value="1"/>
</dbReference>
<dbReference type="EMBL" id="CAXAMN010027173">
    <property type="protein sequence ID" value="CAK9109126.1"/>
    <property type="molecule type" value="Genomic_DNA"/>
</dbReference>
<name>A0ABP0S9V3_9DINO</name>
<proteinExistence type="predicted"/>
<keyword evidence="3" id="KW-1185">Reference proteome</keyword>
<protein>
    <recommendedName>
        <fullName evidence="1">CCHC-type domain-containing protein</fullName>
    </recommendedName>
</protein>
<accession>A0ABP0S9V3</accession>
<evidence type="ECO:0000259" key="1">
    <source>
        <dbReference type="SMART" id="SM00343"/>
    </source>
</evidence>